<keyword evidence="2" id="KW-1185">Reference proteome</keyword>
<comment type="caution">
    <text evidence="1">The sequence shown here is derived from an EMBL/GenBank/DDBJ whole genome shotgun (WGS) entry which is preliminary data.</text>
</comment>
<sequence>MSWDEWEQIKLNQLPADSGPAVSAVTGGVKSSQRAWLAAGDGVGALRGRVRTALGKLEDGQSGLGDPDGCLSAAAQKELYASWKTYAENVGKRCASLQKILERVGHEQLMTDAGVQAEIDRVRLAYADTDAVGGGPQQGR</sequence>
<accession>A0A646KNY2</accession>
<protein>
    <submittedName>
        <fullName evidence="1">Uncharacterized protein</fullName>
    </submittedName>
</protein>
<proteinExistence type="predicted"/>
<evidence type="ECO:0000313" key="1">
    <source>
        <dbReference type="EMBL" id="MQT04034.1"/>
    </source>
</evidence>
<dbReference type="OrthoDB" id="4313977at2"/>
<dbReference type="RefSeq" id="WP_153525485.1">
    <property type="nucleotide sequence ID" value="NZ_JBEPDZ010000004.1"/>
</dbReference>
<dbReference type="AlphaFoldDB" id="A0A646KNY2"/>
<dbReference type="EMBL" id="VCLA01000181">
    <property type="protein sequence ID" value="MQT04034.1"/>
    <property type="molecule type" value="Genomic_DNA"/>
</dbReference>
<name>A0A646KNY2_STRJU</name>
<gene>
    <name evidence="1" type="ORF">FF041_28815</name>
</gene>
<reference evidence="1 2" key="1">
    <citation type="submission" date="2019-05" db="EMBL/GenBank/DDBJ databases">
        <title>Comparative genomics and metabolomics analyses of clavulanic acid producing Streptomyces species provides insight into specialized metabolism and evolution of beta-lactam biosynthetic gene clusters.</title>
        <authorList>
            <person name="Moore M.A."/>
            <person name="Cruz-Morales P."/>
            <person name="Barona Gomez F."/>
            <person name="Kapil T."/>
        </authorList>
    </citation>
    <scope>NUCLEOTIDE SEQUENCE [LARGE SCALE GENOMIC DNA]</scope>
    <source>
        <strain evidence="1 2">NRRL 5741</strain>
    </source>
</reference>
<organism evidence="1 2">
    <name type="scientific">Streptomyces jumonjinensis</name>
    <dbReference type="NCBI Taxonomy" id="1945"/>
    <lineage>
        <taxon>Bacteria</taxon>
        <taxon>Bacillati</taxon>
        <taxon>Actinomycetota</taxon>
        <taxon>Actinomycetes</taxon>
        <taxon>Kitasatosporales</taxon>
        <taxon>Streptomycetaceae</taxon>
        <taxon>Streptomyces</taxon>
    </lineage>
</organism>
<evidence type="ECO:0000313" key="2">
    <source>
        <dbReference type="Proteomes" id="UP000419138"/>
    </source>
</evidence>
<dbReference type="Proteomes" id="UP000419138">
    <property type="component" value="Unassembled WGS sequence"/>
</dbReference>